<dbReference type="GeneID" id="28987742"/>
<dbReference type="AlphaFoldDB" id="A0A0J0XB88"/>
<protein>
    <submittedName>
        <fullName evidence="1">Uncharacterized protein</fullName>
    </submittedName>
</protein>
<proteinExistence type="predicted"/>
<evidence type="ECO:0000313" key="2">
    <source>
        <dbReference type="Proteomes" id="UP000053611"/>
    </source>
</evidence>
<evidence type="ECO:0000313" key="1">
    <source>
        <dbReference type="EMBL" id="KLT38310.1"/>
    </source>
</evidence>
<gene>
    <name evidence="1" type="ORF">CC85DRAFT_38868</name>
</gene>
<organism evidence="1 2">
    <name type="scientific">Cutaneotrichosporon oleaginosum</name>
    <dbReference type="NCBI Taxonomy" id="879819"/>
    <lineage>
        <taxon>Eukaryota</taxon>
        <taxon>Fungi</taxon>
        <taxon>Dikarya</taxon>
        <taxon>Basidiomycota</taxon>
        <taxon>Agaricomycotina</taxon>
        <taxon>Tremellomycetes</taxon>
        <taxon>Trichosporonales</taxon>
        <taxon>Trichosporonaceae</taxon>
        <taxon>Cutaneotrichosporon</taxon>
    </lineage>
</organism>
<keyword evidence="2" id="KW-1185">Reference proteome</keyword>
<reference evidence="1 2" key="1">
    <citation type="submission" date="2015-03" db="EMBL/GenBank/DDBJ databases">
        <title>Genomics and transcriptomics of the oil-accumulating basidiomycete yeast T. oleaginosus allow insights into substrate utilization and the diverse evolutionary trajectories of mating systems in fungi.</title>
        <authorList>
            <consortium name="DOE Joint Genome Institute"/>
            <person name="Kourist R."/>
            <person name="Kracht O."/>
            <person name="Bracharz F."/>
            <person name="Lipzen A."/>
            <person name="Nolan M."/>
            <person name="Ohm R."/>
            <person name="Grigoriev I."/>
            <person name="Sun S."/>
            <person name="Heitman J."/>
            <person name="Bruck T."/>
            <person name="Nowrousian M."/>
        </authorList>
    </citation>
    <scope>NUCLEOTIDE SEQUENCE [LARGE SCALE GENOMIC DNA]</scope>
    <source>
        <strain evidence="1 2">IBC0246</strain>
    </source>
</reference>
<name>A0A0J0XB88_9TREE</name>
<accession>A0A0J0XB88</accession>
<dbReference type="Proteomes" id="UP000053611">
    <property type="component" value="Unassembled WGS sequence"/>
</dbReference>
<dbReference type="EMBL" id="KQ087325">
    <property type="protein sequence ID" value="KLT38310.1"/>
    <property type="molecule type" value="Genomic_DNA"/>
</dbReference>
<dbReference type="RefSeq" id="XP_018274801.1">
    <property type="nucleotide sequence ID" value="XM_018427139.1"/>
</dbReference>
<sequence length="150" mass="17183">MPPSQSRTKAVAWSAVPVVIVVTWWQRHDRQTPSSEGPRAQRRRPWLWKRNSQWKPDGGCFVAAAYPCVSSYPSSNSLHLSAAAQKQSLRELDAKKRWRRKRGCNWGSCVVVECGGESGTCMRRVWCVQRKTQGPKVERGMQVTSRWLTR</sequence>